<dbReference type="InterPro" id="IPR050139">
    <property type="entry name" value="GMP_reductase"/>
</dbReference>
<evidence type="ECO:0000256" key="2">
    <source>
        <dbReference type="ARBA" id="ARBA00015800"/>
    </source>
</evidence>
<keyword evidence="7" id="KW-1185">Reference proteome</keyword>
<dbReference type="Pfam" id="PF00478">
    <property type="entry name" value="IMPDH"/>
    <property type="match status" value="1"/>
</dbReference>
<dbReference type="Proteomes" id="UP000826146">
    <property type="component" value="Chromosome"/>
</dbReference>
<evidence type="ECO:0000259" key="5">
    <source>
        <dbReference type="Pfam" id="PF00478"/>
    </source>
</evidence>
<evidence type="ECO:0000256" key="3">
    <source>
        <dbReference type="ARBA" id="ARBA00022857"/>
    </source>
</evidence>
<dbReference type="EMBL" id="AP024819">
    <property type="protein sequence ID" value="BCZ19565.1"/>
    <property type="molecule type" value="Genomic_DNA"/>
</dbReference>
<dbReference type="EC" id="1.7.1.7" evidence="1"/>
<evidence type="ECO:0000256" key="4">
    <source>
        <dbReference type="ARBA" id="ARBA00023002"/>
    </source>
</evidence>
<dbReference type="InterPro" id="IPR001093">
    <property type="entry name" value="IMP_DH_GMPRt"/>
</dbReference>
<dbReference type="InterPro" id="IPR013785">
    <property type="entry name" value="Aldolase_TIM"/>
</dbReference>
<dbReference type="SUPFAM" id="SSF51412">
    <property type="entry name" value="Inosine monophosphate dehydrogenase (IMPDH)"/>
    <property type="match status" value="1"/>
</dbReference>
<proteinExistence type="predicted"/>
<dbReference type="Gene3D" id="3.20.20.70">
    <property type="entry name" value="Aldolase class I"/>
    <property type="match status" value="1"/>
</dbReference>
<gene>
    <name evidence="6" type="ORF">NHP190012_12070</name>
</gene>
<name>A0ABN6I7Q1_9HELI</name>
<protein>
    <recommendedName>
        <fullName evidence="2">GMP reductase</fullName>
        <ecNumber evidence="1">1.7.1.7</ecNumber>
    </recommendedName>
</protein>
<feature type="domain" description="IMP dehydrogenase/GMP reductase" evidence="5">
    <location>
        <begin position="1"/>
        <end position="91"/>
    </location>
</feature>
<dbReference type="PANTHER" id="PTHR43170:SF5">
    <property type="entry name" value="GMP REDUCTASE"/>
    <property type="match status" value="1"/>
</dbReference>
<keyword evidence="4" id="KW-0560">Oxidoreductase</keyword>
<evidence type="ECO:0000313" key="7">
    <source>
        <dbReference type="Proteomes" id="UP000826146"/>
    </source>
</evidence>
<evidence type="ECO:0000313" key="6">
    <source>
        <dbReference type="EMBL" id="BCZ19565.1"/>
    </source>
</evidence>
<evidence type="ECO:0000256" key="1">
    <source>
        <dbReference type="ARBA" id="ARBA00012678"/>
    </source>
</evidence>
<keyword evidence="3" id="KW-0521">NADP</keyword>
<accession>A0ABN6I7Q1</accession>
<dbReference type="PANTHER" id="PTHR43170">
    <property type="entry name" value="GMP REDUCTASE"/>
    <property type="match status" value="1"/>
</dbReference>
<sequence>MAGHAESEAKIVEKEGKPYALFYGMSSYTAQEHHGGVRSYRASEGREVYLPFRGAVAACLQEILGGLRSTCAYVGATNLEELPKRAIFIRVRRQINPVYNHLESPHGS</sequence>
<organism evidence="6 7">
    <name type="scientific">Helicobacter gastrofelis</name>
    <dbReference type="NCBI Taxonomy" id="2849642"/>
    <lineage>
        <taxon>Bacteria</taxon>
        <taxon>Pseudomonadati</taxon>
        <taxon>Campylobacterota</taxon>
        <taxon>Epsilonproteobacteria</taxon>
        <taxon>Campylobacterales</taxon>
        <taxon>Helicobacteraceae</taxon>
        <taxon>Helicobacter</taxon>
    </lineage>
</organism>
<reference evidence="6 7" key="1">
    <citation type="submission" date="2021-07" db="EMBL/GenBank/DDBJ databases">
        <title>Novel Helicobacter sp. Isolated from a cat.</title>
        <authorList>
            <person name="Rimbara E."/>
            <person name="Suzuki M."/>
        </authorList>
    </citation>
    <scope>NUCLEOTIDE SEQUENCE [LARGE SCALE GENOMIC DNA]</scope>
    <source>
        <strain evidence="7">NHP19-012</strain>
    </source>
</reference>